<dbReference type="EMBL" id="JBBNAG010000005">
    <property type="protein sequence ID" value="KAK9132852.1"/>
    <property type="molecule type" value="Genomic_DNA"/>
</dbReference>
<reference evidence="1 2" key="1">
    <citation type="submission" date="2024-01" db="EMBL/GenBank/DDBJ databases">
        <title>Genome assemblies of Stephania.</title>
        <authorList>
            <person name="Yang L."/>
        </authorList>
    </citation>
    <scope>NUCLEOTIDE SEQUENCE [LARGE SCALE GENOMIC DNA]</scope>
    <source>
        <strain evidence="1">JXDWG</strain>
        <tissue evidence="1">Leaf</tissue>
    </source>
</reference>
<evidence type="ECO:0000313" key="1">
    <source>
        <dbReference type="EMBL" id="KAK9132852.1"/>
    </source>
</evidence>
<comment type="caution">
    <text evidence="1">The sequence shown here is derived from an EMBL/GenBank/DDBJ whole genome shotgun (WGS) entry which is preliminary data.</text>
</comment>
<organism evidence="1 2">
    <name type="scientific">Stephania cephalantha</name>
    <dbReference type="NCBI Taxonomy" id="152367"/>
    <lineage>
        <taxon>Eukaryota</taxon>
        <taxon>Viridiplantae</taxon>
        <taxon>Streptophyta</taxon>
        <taxon>Embryophyta</taxon>
        <taxon>Tracheophyta</taxon>
        <taxon>Spermatophyta</taxon>
        <taxon>Magnoliopsida</taxon>
        <taxon>Ranunculales</taxon>
        <taxon>Menispermaceae</taxon>
        <taxon>Menispermoideae</taxon>
        <taxon>Cissampelideae</taxon>
        <taxon>Stephania</taxon>
    </lineage>
</organism>
<proteinExistence type="predicted"/>
<keyword evidence="2" id="KW-1185">Reference proteome</keyword>
<accession>A0AAP0JFG5</accession>
<dbReference type="AlphaFoldDB" id="A0AAP0JFG5"/>
<sequence length="159" mass="18067">MDLPLHTPTLTLTRKILEWSFNRIEVLNSFTRSDQKIIVCPSVVADSNFKLVMHLLHKILHKVLLAQGGSKNYVTLLDMYVLGALIREILISLLLIIIAHMTSTSGSGRHLPYAQIMTSLFEAVQQDLRLGGRPLLITDTIGMATLKVMKYYYIHMDWC</sequence>
<protein>
    <submittedName>
        <fullName evidence="1">Uncharacterized protein</fullName>
    </submittedName>
</protein>
<evidence type="ECO:0000313" key="2">
    <source>
        <dbReference type="Proteomes" id="UP001419268"/>
    </source>
</evidence>
<name>A0AAP0JFG5_9MAGN</name>
<dbReference type="Proteomes" id="UP001419268">
    <property type="component" value="Unassembled WGS sequence"/>
</dbReference>
<gene>
    <name evidence="1" type="ORF">Scep_012380</name>
</gene>